<dbReference type="PANTHER" id="PTHR43391:SF14">
    <property type="entry name" value="DEHYDROGENASE_REDUCTASE SDR FAMILY PROTEIN 7-LIKE"/>
    <property type="match status" value="1"/>
</dbReference>
<evidence type="ECO:0000256" key="2">
    <source>
        <dbReference type="ARBA" id="ARBA00022857"/>
    </source>
</evidence>
<reference evidence="5 6" key="1">
    <citation type="submission" date="2019-12" db="EMBL/GenBank/DDBJ databases">
        <title>Genomic-based taxomic classification of the family Erythrobacteraceae.</title>
        <authorList>
            <person name="Xu L."/>
        </authorList>
    </citation>
    <scope>NUCLEOTIDE SEQUENCE [LARGE SCALE GENOMIC DNA]</scope>
    <source>
        <strain evidence="5 6">JCM 16339</strain>
    </source>
</reference>
<evidence type="ECO:0000256" key="3">
    <source>
        <dbReference type="ARBA" id="ARBA00023002"/>
    </source>
</evidence>
<keyword evidence="6" id="KW-1185">Reference proteome</keyword>
<dbReference type="Gene3D" id="3.40.50.720">
    <property type="entry name" value="NAD(P)-binding Rossmann-like Domain"/>
    <property type="match status" value="1"/>
</dbReference>
<dbReference type="SUPFAM" id="SSF51735">
    <property type="entry name" value="NAD(P)-binding Rossmann-fold domains"/>
    <property type="match status" value="1"/>
</dbReference>
<evidence type="ECO:0000256" key="1">
    <source>
        <dbReference type="ARBA" id="ARBA00006484"/>
    </source>
</evidence>
<gene>
    <name evidence="5" type="ORF">GRI32_04905</name>
</gene>
<dbReference type="EMBL" id="WTYY01000002">
    <property type="protein sequence ID" value="MXO88075.1"/>
    <property type="molecule type" value="Genomic_DNA"/>
</dbReference>
<dbReference type="AlphaFoldDB" id="A0A844ZJV1"/>
<sequence>MARAFLARGMNVVLADLLQNHLDEAAGELGHTNRVMCLQLDVTDRAAMADAQQRTAATFGNVHVLCNNVGVSQRNPIDEASYEDWDYVMDVNLGGTINGLITFLPGMKAHGEGGHVVNTSSMAGMIPVPAFAGIYATSKFAIRGMTDALRLALAPYRIGASVLCPGMTQTRAMTAGDLYRKAHGGEAVSSEKRDPIEAGMSTAEIGEIVARAIEDNQLYIFPHGEFRDEVAAYFDEMLAAFPTDYEIDDRRREGELRRAKMTAEARAVADALGDVADGERRS</sequence>
<evidence type="ECO:0000256" key="4">
    <source>
        <dbReference type="RuleBase" id="RU000363"/>
    </source>
</evidence>
<protein>
    <submittedName>
        <fullName evidence="5">SDR family NAD(P)-dependent oxidoreductase</fullName>
    </submittedName>
</protein>
<dbReference type="CDD" id="cd05233">
    <property type="entry name" value="SDR_c"/>
    <property type="match status" value="1"/>
</dbReference>
<accession>A0A844ZJV1</accession>
<dbReference type="GO" id="GO:0016491">
    <property type="term" value="F:oxidoreductase activity"/>
    <property type="evidence" value="ECO:0007669"/>
    <property type="project" value="UniProtKB-KW"/>
</dbReference>
<dbReference type="PRINTS" id="PR00081">
    <property type="entry name" value="GDHRDH"/>
</dbReference>
<dbReference type="Pfam" id="PF00106">
    <property type="entry name" value="adh_short"/>
    <property type="match status" value="1"/>
</dbReference>
<dbReference type="PRINTS" id="PR00080">
    <property type="entry name" value="SDRFAMILY"/>
</dbReference>
<dbReference type="PANTHER" id="PTHR43391">
    <property type="entry name" value="RETINOL DEHYDROGENASE-RELATED"/>
    <property type="match status" value="1"/>
</dbReference>
<keyword evidence="2" id="KW-0521">NADP</keyword>
<dbReference type="Proteomes" id="UP000435243">
    <property type="component" value="Unassembled WGS sequence"/>
</dbReference>
<keyword evidence="3" id="KW-0560">Oxidoreductase</keyword>
<comment type="caution">
    <text evidence="5">The sequence shown here is derived from an EMBL/GenBank/DDBJ whole genome shotgun (WGS) entry which is preliminary data.</text>
</comment>
<proteinExistence type="inferred from homology"/>
<evidence type="ECO:0000313" key="5">
    <source>
        <dbReference type="EMBL" id="MXO88075.1"/>
    </source>
</evidence>
<comment type="similarity">
    <text evidence="1 4">Belongs to the short-chain dehydrogenases/reductases (SDR) family.</text>
</comment>
<evidence type="ECO:0000313" key="6">
    <source>
        <dbReference type="Proteomes" id="UP000435243"/>
    </source>
</evidence>
<organism evidence="5 6">
    <name type="scientific">Alteraurantiacibacter aestuarii</name>
    <dbReference type="NCBI Taxonomy" id="650004"/>
    <lineage>
        <taxon>Bacteria</taxon>
        <taxon>Pseudomonadati</taxon>
        <taxon>Pseudomonadota</taxon>
        <taxon>Alphaproteobacteria</taxon>
        <taxon>Sphingomonadales</taxon>
        <taxon>Erythrobacteraceae</taxon>
        <taxon>Alteraurantiacibacter</taxon>
    </lineage>
</organism>
<dbReference type="InterPro" id="IPR036291">
    <property type="entry name" value="NAD(P)-bd_dom_sf"/>
</dbReference>
<name>A0A844ZJV1_9SPHN</name>
<dbReference type="InterPro" id="IPR002347">
    <property type="entry name" value="SDR_fam"/>
</dbReference>